<proteinExistence type="predicted"/>
<dbReference type="Pfam" id="PF22252">
    <property type="entry name" value="PNGase_F-II_N"/>
    <property type="match status" value="1"/>
</dbReference>
<reference evidence="2 3" key="1">
    <citation type="submission" date="2018-06" db="EMBL/GenBank/DDBJ databases">
        <authorList>
            <consortium name="Pathogen Informatics"/>
            <person name="Doyle S."/>
        </authorList>
    </citation>
    <scope>NUCLEOTIDE SEQUENCE [LARGE SCALE GENOMIC DNA]</scope>
    <source>
        <strain evidence="2 3">NCTC13456</strain>
    </source>
</reference>
<gene>
    <name evidence="2" type="ORF">NCTC13456_00411</name>
</gene>
<dbReference type="NCBIfam" id="TIGR01200">
    <property type="entry name" value="GLPGLI"/>
    <property type="match status" value="1"/>
</dbReference>
<dbReference type="RefSeq" id="WP_114998385.1">
    <property type="nucleotide sequence ID" value="NZ_JAOPGM010000039.1"/>
</dbReference>
<keyword evidence="1" id="KW-0732">Signal</keyword>
<sequence length="240" mass="28107">MKLKALLFFLMIFSPFLFAQNLWKVEYETYDKMFFDEKDPVFKAELDKNNSTPKYYQLLFNENQSFFSEIVRIDNSQNQSSMSMSTIDDNIYIDYKTSQYKIEGNYVNKNILIIDNLPKYTWTISRESKEILGIKVKKAITEYKDSKIEVWFAPTLQPKGGPIFFNGLPGLILELKAVTTMKDESYETIFRAINIKEASKNEVIKIPSKGQKMTQIEKDDFVKEANKKMMEAYNNKVSKD</sequence>
<evidence type="ECO:0000313" key="3">
    <source>
        <dbReference type="Proteomes" id="UP000254737"/>
    </source>
</evidence>
<accession>A0A376G2Q3</accession>
<protein>
    <submittedName>
        <fullName evidence="2">GLPGLI family protein</fullName>
    </submittedName>
</protein>
<organism evidence="2 3">
    <name type="scientific">Empedobacter falsenii</name>
    <dbReference type="NCBI Taxonomy" id="343874"/>
    <lineage>
        <taxon>Bacteria</taxon>
        <taxon>Pseudomonadati</taxon>
        <taxon>Bacteroidota</taxon>
        <taxon>Flavobacteriia</taxon>
        <taxon>Flavobacteriales</taxon>
        <taxon>Weeksellaceae</taxon>
        <taxon>Empedobacter</taxon>
    </lineage>
</organism>
<dbReference type="AlphaFoldDB" id="A0A376G2Q3"/>
<dbReference type="EMBL" id="UFXS01000001">
    <property type="protein sequence ID" value="STD53277.1"/>
    <property type="molecule type" value="Genomic_DNA"/>
</dbReference>
<evidence type="ECO:0000256" key="1">
    <source>
        <dbReference type="SAM" id="SignalP"/>
    </source>
</evidence>
<feature type="signal peptide" evidence="1">
    <location>
        <begin position="1"/>
        <end position="19"/>
    </location>
</feature>
<dbReference type="InterPro" id="IPR005901">
    <property type="entry name" value="GLPGLI"/>
</dbReference>
<evidence type="ECO:0000313" key="2">
    <source>
        <dbReference type="EMBL" id="STD53277.1"/>
    </source>
</evidence>
<dbReference type="Proteomes" id="UP000254737">
    <property type="component" value="Unassembled WGS sequence"/>
</dbReference>
<feature type="chain" id="PRO_5016779439" evidence="1">
    <location>
        <begin position="20"/>
        <end position="240"/>
    </location>
</feature>
<name>A0A376G2Q3_9FLAO</name>